<evidence type="ECO:0000256" key="1">
    <source>
        <dbReference type="SAM" id="SignalP"/>
    </source>
</evidence>
<evidence type="ECO:0000313" key="3">
    <source>
        <dbReference type="Proteomes" id="UP000319374"/>
    </source>
</evidence>
<proteinExistence type="predicted"/>
<reference evidence="3" key="1">
    <citation type="submission" date="2019-06" db="EMBL/GenBank/DDBJ databases">
        <title>Alistipes onderdonkii subsp. vulgaris subsp. nov., Alistipes dispar sp. nov. and Alistipes communis sp. nov., isolated from human faeces, and creation of Alistipes onderdonkii subsp. onderdonkii subsp. nov.</title>
        <authorList>
            <person name="Sakamoto M."/>
            <person name="Ikeyama N."/>
            <person name="Ogata Y."/>
            <person name="Suda W."/>
            <person name="Iino T."/>
            <person name="Hattori M."/>
            <person name="Ohkuma M."/>
        </authorList>
    </citation>
    <scope>NUCLEOTIDE SEQUENCE [LARGE SCALE GENOMIC DNA]</scope>
    <source>
        <strain evidence="3">5CPEGH6</strain>
    </source>
</reference>
<name>A0A4Y1X3W4_9BACT</name>
<keyword evidence="1" id="KW-0732">Signal</keyword>
<evidence type="ECO:0000313" key="2">
    <source>
        <dbReference type="EMBL" id="BBL07732.1"/>
    </source>
</evidence>
<organism evidence="2 3">
    <name type="scientific">Alistipes dispar</name>
    <dbReference type="NCBI Taxonomy" id="2585119"/>
    <lineage>
        <taxon>Bacteria</taxon>
        <taxon>Pseudomonadati</taxon>
        <taxon>Bacteroidota</taxon>
        <taxon>Bacteroidia</taxon>
        <taxon>Bacteroidales</taxon>
        <taxon>Rikenellaceae</taxon>
        <taxon>Alistipes</taxon>
    </lineage>
</organism>
<dbReference type="AlphaFoldDB" id="A0A4Y1X3W4"/>
<dbReference type="RefSeq" id="WP_141429867.1">
    <property type="nucleotide sequence ID" value="NZ_AP019736.1"/>
</dbReference>
<accession>A0A4Y1X3W4</accession>
<dbReference type="PROSITE" id="PS51257">
    <property type="entry name" value="PROKAR_LIPOPROTEIN"/>
    <property type="match status" value="1"/>
</dbReference>
<protein>
    <recommendedName>
        <fullName evidence="4">Fibrobacter succinogenes major paralogous domain-containing protein</fullName>
    </recommendedName>
</protein>
<dbReference type="Proteomes" id="UP000319374">
    <property type="component" value="Chromosome"/>
</dbReference>
<evidence type="ECO:0008006" key="4">
    <source>
        <dbReference type="Google" id="ProtNLM"/>
    </source>
</evidence>
<sequence>MKRFTAFVALVLLAAATAVSCSKDKDAGKLAFDRPAVFLQPGGTATVGFSSTDIKSYSISSKPVGWDDAIVLDEGAMSVRITAPTVFEDDARADEGTEEEEKAERSGTLTLAGISFGGKRVTATLFVSVSKTVDMSDRPANSYLVNGRECNYTFDAMHKGDGQSALATASVDIVWQSKTNLIQYLSLDDGKVSFYVGADEDEDDRIDEGNALIGAYDADGTLIWSWHVWAADYDPDAEGGSVVFNGYTMMNRNLGALANGNETTDEILASYGLYYQWGRKDPFIGPSTYRADNGSSASMYNAKSGTVKLESVESDAETGTADYAVQHPLEYITGTADSDYDWAWSHDGALWGESKTVNDPCPYGWRVAPSKAFEGLTISGTPAAADYDKFGWTLTDDVSHSFFVGAGRRRYDNGTILNIYNPVPAEAQSRNTATEAQPWEGLYWTSDAGSGAQSPAFYFWFEKKTSGGSVEYEVPYARANGMQVRCVREK</sequence>
<dbReference type="GeneID" id="98674354"/>
<feature type="chain" id="PRO_5021264014" description="Fibrobacter succinogenes major paralogous domain-containing protein" evidence="1">
    <location>
        <begin position="21"/>
        <end position="490"/>
    </location>
</feature>
<gene>
    <name evidence="2" type="ORF">A5CPEGH6_23700</name>
</gene>
<keyword evidence="3" id="KW-1185">Reference proteome</keyword>
<dbReference type="OrthoDB" id="1164152at2"/>
<feature type="signal peptide" evidence="1">
    <location>
        <begin position="1"/>
        <end position="20"/>
    </location>
</feature>
<dbReference type="KEGG" id="ada:A5CPEGH6_23700"/>
<dbReference type="EMBL" id="AP019736">
    <property type="protein sequence ID" value="BBL07732.1"/>
    <property type="molecule type" value="Genomic_DNA"/>
</dbReference>